<dbReference type="SUPFAM" id="SSF53474">
    <property type="entry name" value="alpha/beta-Hydrolases"/>
    <property type="match status" value="1"/>
</dbReference>
<keyword evidence="5" id="KW-1185">Reference proteome</keyword>
<dbReference type="InterPro" id="IPR029058">
    <property type="entry name" value="AB_hydrolase_fold"/>
</dbReference>
<sequence length="258" mass="27867">MSFSVRDLHFTGAGGKTSLFGRIMLPAERSARRHPAVIMLSGDGPKGTRSLSWVNLPPLLAERGIASFVFDFEGLGRSEGERRNLTVDKAVVNFRAAFSVFARQDGVDSGRIGVFGSSFGGTVALLCPDIVNRARALGLKSPALHLADAYVNECGDEDLGTWIEEGYSASLDYDLSVLRSALLNNAYAGAAEISVPTLITHGSADSTVPVRQSRLLQTVMRREVAQLRVLDGVGHSYAEEGAWDRMAESFVSWFAQNL</sequence>
<comment type="caution">
    <text evidence="4">The sequence shown here is derived from an EMBL/GenBank/DDBJ whole genome shotgun (WGS) entry which is preliminary data.</text>
</comment>
<evidence type="ECO:0000313" key="5">
    <source>
        <dbReference type="Proteomes" id="UP000230407"/>
    </source>
</evidence>
<dbReference type="Pfam" id="PF12697">
    <property type="entry name" value="Abhydrolase_6"/>
    <property type="match status" value="1"/>
</dbReference>
<dbReference type="AlphaFoldDB" id="A0A2M8LWW5"/>
<name>A0A2M8LWW5_9ACTN</name>
<feature type="domain" description="AB hydrolase-1" evidence="3">
    <location>
        <begin position="48"/>
        <end position="248"/>
    </location>
</feature>
<dbReference type="RefSeq" id="WP_100202935.1">
    <property type="nucleotide sequence ID" value="NZ_PGGW01000058.1"/>
</dbReference>
<evidence type="ECO:0000256" key="2">
    <source>
        <dbReference type="ARBA" id="ARBA00038115"/>
    </source>
</evidence>
<evidence type="ECO:0000259" key="3">
    <source>
        <dbReference type="Pfam" id="PF12697"/>
    </source>
</evidence>
<organism evidence="4 5">
    <name type="scientific">Streptomyces carminius</name>
    <dbReference type="NCBI Taxonomy" id="2665496"/>
    <lineage>
        <taxon>Bacteria</taxon>
        <taxon>Bacillati</taxon>
        <taxon>Actinomycetota</taxon>
        <taxon>Actinomycetes</taxon>
        <taxon>Kitasatosporales</taxon>
        <taxon>Streptomycetaceae</taxon>
        <taxon>Streptomyces</taxon>
    </lineage>
</organism>
<evidence type="ECO:0000256" key="1">
    <source>
        <dbReference type="ARBA" id="ARBA00022801"/>
    </source>
</evidence>
<gene>
    <name evidence="4" type="ORF">CUT44_18240</name>
</gene>
<evidence type="ECO:0000313" key="4">
    <source>
        <dbReference type="EMBL" id="PJE96442.1"/>
    </source>
</evidence>
<proteinExistence type="inferred from homology"/>
<reference evidence="4 5" key="1">
    <citation type="submission" date="2017-11" db="EMBL/GenBank/DDBJ databases">
        <title>Streptomyces carmine sp. nov., a novel actinomycete isolated from Sophora alopecuroides in Xinjiang, China.</title>
        <authorList>
            <person name="Wang Y."/>
            <person name="Luo X."/>
            <person name="Wan C."/>
            <person name="Zhang L."/>
        </authorList>
    </citation>
    <scope>NUCLEOTIDE SEQUENCE [LARGE SCALE GENOMIC DNA]</scope>
    <source>
        <strain evidence="4 5">TRM SA0054</strain>
    </source>
</reference>
<dbReference type="PANTHER" id="PTHR22946">
    <property type="entry name" value="DIENELACTONE HYDROLASE DOMAIN-CONTAINING PROTEIN-RELATED"/>
    <property type="match status" value="1"/>
</dbReference>
<dbReference type="InterPro" id="IPR000073">
    <property type="entry name" value="AB_hydrolase_1"/>
</dbReference>
<dbReference type="InterPro" id="IPR050261">
    <property type="entry name" value="FrsA_esterase"/>
</dbReference>
<dbReference type="GO" id="GO:0052689">
    <property type="term" value="F:carboxylic ester hydrolase activity"/>
    <property type="evidence" value="ECO:0007669"/>
    <property type="project" value="UniProtKB-ARBA"/>
</dbReference>
<accession>A0A2M8LWW5</accession>
<dbReference type="EMBL" id="PGGW01000058">
    <property type="protein sequence ID" value="PJE96442.1"/>
    <property type="molecule type" value="Genomic_DNA"/>
</dbReference>
<dbReference type="Gene3D" id="3.40.50.1820">
    <property type="entry name" value="alpha/beta hydrolase"/>
    <property type="match status" value="1"/>
</dbReference>
<comment type="similarity">
    <text evidence="2">Belongs to the AB hydrolase superfamily. FUS2 hydrolase family.</text>
</comment>
<protein>
    <submittedName>
        <fullName evidence="4">Alpha/beta hydrolase</fullName>
    </submittedName>
</protein>
<dbReference type="Proteomes" id="UP000230407">
    <property type="component" value="Unassembled WGS sequence"/>
</dbReference>
<dbReference type="PANTHER" id="PTHR22946:SF9">
    <property type="entry name" value="POLYKETIDE TRANSFERASE AF380"/>
    <property type="match status" value="1"/>
</dbReference>
<keyword evidence="1 4" id="KW-0378">Hydrolase</keyword>